<dbReference type="SUPFAM" id="SSF53756">
    <property type="entry name" value="UDP-Glycosyltransferase/glycogen phosphorylase"/>
    <property type="match status" value="1"/>
</dbReference>
<protein>
    <submittedName>
        <fullName evidence="3">Glycosyl transferase group 1</fullName>
    </submittedName>
</protein>
<dbReference type="HOGENOM" id="CLU_009583_2_1_0"/>
<feature type="domain" description="Glycosyl transferase family 1" evidence="1">
    <location>
        <begin position="238"/>
        <end position="404"/>
    </location>
</feature>
<gene>
    <name evidence="3" type="ordered locus">Thein_1081</name>
</gene>
<proteinExistence type="predicted"/>
<evidence type="ECO:0000313" key="3">
    <source>
        <dbReference type="EMBL" id="AEH44952.1"/>
    </source>
</evidence>
<dbReference type="InParanoid" id="F8ADY7"/>
<dbReference type="Proteomes" id="UP000006793">
    <property type="component" value="Chromosome"/>
</dbReference>
<accession>F8ADY7</accession>
<dbReference type="InterPro" id="IPR050194">
    <property type="entry name" value="Glycosyltransferase_grp1"/>
</dbReference>
<reference evidence="4" key="1">
    <citation type="submission" date="2011-04" db="EMBL/GenBank/DDBJ databases">
        <title>The complete genome of Thermodesulfatator indicus DSM 15286.</title>
        <authorList>
            <person name="Lucas S."/>
            <person name="Copeland A."/>
            <person name="Lapidus A."/>
            <person name="Bruce D."/>
            <person name="Goodwin L."/>
            <person name="Pitluck S."/>
            <person name="Peters L."/>
            <person name="Kyrpides N."/>
            <person name="Mavromatis K."/>
            <person name="Pagani I."/>
            <person name="Ivanova N."/>
            <person name="Saunders L."/>
            <person name="Detter J.C."/>
            <person name="Tapia R."/>
            <person name="Han C."/>
            <person name="Land M."/>
            <person name="Hauser L."/>
            <person name="Markowitz V."/>
            <person name="Cheng J.-F."/>
            <person name="Hugenholtz P."/>
            <person name="Woyke T."/>
            <person name="Wu D."/>
            <person name="Spring S."/>
            <person name="Schroeder M."/>
            <person name="Brambilla E."/>
            <person name="Klenk H.-P."/>
            <person name="Eisen J.A."/>
        </authorList>
    </citation>
    <scope>NUCLEOTIDE SEQUENCE [LARGE SCALE GENOMIC DNA]</scope>
    <source>
        <strain evidence="4">DSM 15286 / JCM 11887 / CIR29812</strain>
    </source>
</reference>
<keyword evidence="3" id="KW-0808">Transferase</keyword>
<dbReference type="AlphaFoldDB" id="F8ADY7"/>
<evidence type="ECO:0000259" key="2">
    <source>
        <dbReference type="Pfam" id="PF13439"/>
    </source>
</evidence>
<dbReference type="InterPro" id="IPR028098">
    <property type="entry name" value="Glyco_trans_4-like_N"/>
</dbReference>
<dbReference type="STRING" id="667014.Thein_1081"/>
<evidence type="ECO:0000259" key="1">
    <source>
        <dbReference type="Pfam" id="PF00534"/>
    </source>
</evidence>
<dbReference type="InterPro" id="IPR001296">
    <property type="entry name" value="Glyco_trans_1"/>
</dbReference>
<evidence type="ECO:0000313" key="4">
    <source>
        <dbReference type="Proteomes" id="UP000006793"/>
    </source>
</evidence>
<dbReference type="PaxDb" id="667014-Thein_1081"/>
<dbReference type="Pfam" id="PF00534">
    <property type="entry name" value="Glycos_transf_1"/>
    <property type="match status" value="1"/>
</dbReference>
<organism evidence="3 4">
    <name type="scientific">Thermodesulfatator indicus (strain DSM 15286 / JCM 11887 / CIR29812)</name>
    <dbReference type="NCBI Taxonomy" id="667014"/>
    <lineage>
        <taxon>Bacteria</taxon>
        <taxon>Pseudomonadati</taxon>
        <taxon>Thermodesulfobacteriota</taxon>
        <taxon>Thermodesulfobacteria</taxon>
        <taxon>Thermodesulfobacteriales</taxon>
        <taxon>Thermodesulfatatoraceae</taxon>
        <taxon>Thermodesulfatator</taxon>
    </lineage>
</organism>
<dbReference type="Gene3D" id="3.40.50.2000">
    <property type="entry name" value="Glycogen Phosphorylase B"/>
    <property type="match status" value="2"/>
</dbReference>
<dbReference type="eggNOG" id="COG0438">
    <property type="taxonomic scope" value="Bacteria"/>
</dbReference>
<dbReference type="CDD" id="cd03801">
    <property type="entry name" value="GT4_PimA-like"/>
    <property type="match status" value="1"/>
</dbReference>
<dbReference type="PANTHER" id="PTHR45947">
    <property type="entry name" value="SULFOQUINOVOSYL TRANSFERASE SQD2"/>
    <property type="match status" value="1"/>
</dbReference>
<dbReference type="PANTHER" id="PTHR45947:SF3">
    <property type="entry name" value="SULFOQUINOVOSYL TRANSFERASE SQD2"/>
    <property type="match status" value="1"/>
</dbReference>
<keyword evidence="4" id="KW-1185">Reference proteome</keyword>
<dbReference type="KEGG" id="tid:Thein_1081"/>
<dbReference type="Pfam" id="PF13439">
    <property type="entry name" value="Glyco_transf_4"/>
    <property type="match status" value="1"/>
</dbReference>
<sequence length="427" mass="48347">MYSAIELQKRLGIFHSKVSSLFKALLLLASCYKDLKTNAILPKKPLRPRPKGSPLKIAIVTEYYYPILGGITEHVHHFAKELLAKGHEVTIITPEAGPFGRDVGEIANHIIKLGRSVSIYSNDSFARISLGQDLGSQLEKILFEGQFDLVHVHSPLTPTLPLLAIYHSPVPVVGTFHTHFEENLWLSMFKERLRPFMEAMALRIAVSPICIASMEKFLPGFSYVVVPNGIDTNWYSPEQKPISRFTDDHFNILYVGRFDPRNGLDILIEAFKILAREKPNIRLIIMGFGPLEPTYRKMVPKELTEKIIFVGKIDEERPAYYRSAHVLCFPAKKGSFGITLLEAMASGVPVVTTDIEGFRFVMEDGKHGLMVKPEHGAEGYARALKFLLENPEKRKEMAQKARERALEFSWDKVTADLLDHYYEILPS</sequence>
<dbReference type="GO" id="GO:0016757">
    <property type="term" value="F:glycosyltransferase activity"/>
    <property type="evidence" value="ECO:0007669"/>
    <property type="project" value="InterPro"/>
</dbReference>
<name>F8ADY7_THEID</name>
<dbReference type="EMBL" id="CP002683">
    <property type="protein sequence ID" value="AEH44952.1"/>
    <property type="molecule type" value="Genomic_DNA"/>
</dbReference>
<feature type="domain" description="Glycosyltransferase subfamily 4-like N-terminal" evidence="2">
    <location>
        <begin position="69"/>
        <end position="233"/>
    </location>
</feature>
<reference evidence="3 4" key="2">
    <citation type="journal article" date="2012" name="Stand. Genomic Sci.">
        <title>Complete genome sequence of the thermophilic sulfate-reducing ocean bacterium Thermodesulfatator indicus type strain (CIR29812(T)).</title>
        <authorList>
            <person name="Anderson I."/>
            <person name="Saunders E."/>
            <person name="Lapidus A."/>
            <person name="Nolan M."/>
            <person name="Lucas S."/>
            <person name="Tice H."/>
            <person name="Del Rio T.G."/>
            <person name="Cheng J.F."/>
            <person name="Han C."/>
            <person name="Tapia R."/>
            <person name="Goodwin L.A."/>
            <person name="Pitluck S."/>
            <person name="Liolios K."/>
            <person name="Mavromatis K."/>
            <person name="Pagani I."/>
            <person name="Ivanova N."/>
            <person name="Mikhailova N."/>
            <person name="Pati A."/>
            <person name="Chen A."/>
            <person name="Palaniappan K."/>
            <person name="Land M."/>
            <person name="Hauser L."/>
            <person name="Jeffries C.D."/>
            <person name="Chang Y.J."/>
            <person name="Brambilla E.M."/>
            <person name="Rohde M."/>
            <person name="Spring S."/>
            <person name="Goker M."/>
            <person name="Detter J.C."/>
            <person name="Woyke T."/>
            <person name="Bristow J."/>
            <person name="Eisen J.A."/>
            <person name="Markowitz V."/>
            <person name="Hugenholtz P."/>
            <person name="Kyrpides N.C."/>
            <person name="Klenk H.P."/>
        </authorList>
    </citation>
    <scope>NUCLEOTIDE SEQUENCE [LARGE SCALE GENOMIC DNA]</scope>
    <source>
        <strain evidence="4">DSM 15286 / JCM 11887 / CIR29812</strain>
    </source>
</reference>